<dbReference type="AlphaFoldDB" id="A0A0A8XXV3"/>
<organism evidence="2">
    <name type="scientific">Arundo donax</name>
    <name type="common">Giant reed</name>
    <name type="synonym">Donax arundinaceus</name>
    <dbReference type="NCBI Taxonomy" id="35708"/>
    <lineage>
        <taxon>Eukaryota</taxon>
        <taxon>Viridiplantae</taxon>
        <taxon>Streptophyta</taxon>
        <taxon>Embryophyta</taxon>
        <taxon>Tracheophyta</taxon>
        <taxon>Spermatophyta</taxon>
        <taxon>Magnoliopsida</taxon>
        <taxon>Liliopsida</taxon>
        <taxon>Poales</taxon>
        <taxon>Poaceae</taxon>
        <taxon>PACMAD clade</taxon>
        <taxon>Arundinoideae</taxon>
        <taxon>Arundineae</taxon>
        <taxon>Arundo</taxon>
    </lineage>
</organism>
<reference evidence="2" key="2">
    <citation type="journal article" date="2015" name="Data Brief">
        <title>Shoot transcriptome of the giant reed, Arundo donax.</title>
        <authorList>
            <person name="Barrero R.A."/>
            <person name="Guerrero F.D."/>
            <person name="Moolhuijzen P."/>
            <person name="Goolsby J.A."/>
            <person name="Tidwell J."/>
            <person name="Bellgard S.E."/>
            <person name="Bellgard M.I."/>
        </authorList>
    </citation>
    <scope>NUCLEOTIDE SEQUENCE</scope>
    <source>
        <tissue evidence="2">Shoot tissue taken approximately 20 cm above the soil surface</tissue>
    </source>
</reference>
<dbReference type="EMBL" id="GBRH01280400">
    <property type="protein sequence ID" value="JAD17495.1"/>
    <property type="molecule type" value="Transcribed_RNA"/>
</dbReference>
<reference evidence="2" key="1">
    <citation type="submission" date="2014-09" db="EMBL/GenBank/DDBJ databases">
        <authorList>
            <person name="Magalhaes I.L.F."/>
            <person name="Oliveira U."/>
            <person name="Santos F.R."/>
            <person name="Vidigal T.H.D.A."/>
            <person name="Brescovit A.D."/>
            <person name="Santos A.J."/>
        </authorList>
    </citation>
    <scope>NUCLEOTIDE SEQUENCE</scope>
    <source>
        <tissue evidence="2">Shoot tissue taken approximately 20 cm above the soil surface</tissue>
    </source>
</reference>
<accession>A0A0A8XXV3</accession>
<evidence type="ECO:0000256" key="1">
    <source>
        <dbReference type="SAM" id="MobiDB-lite"/>
    </source>
</evidence>
<feature type="region of interest" description="Disordered" evidence="1">
    <location>
        <begin position="13"/>
        <end position="32"/>
    </location>
</feature>
<protein>
    <submittedName>
        <fullName evidence="2">Uncharacterized protein</fullName>
    </submittedName>
</protein>
<proteinExistence type="predicted"/>
<sequence length="87" mass="9791">MTVRLMPSSRQCLPWNSRRSRTSTRTNLDSTKRGAHADIEAVSPNKASDRTCDWLLMAPTAEIVPPSAAFRLRKSRRTLLFCSSVMP</sequence>
<name>A0A0A8XXV3_ARUDO</name>
<evidence type="ECO:0000313" key="2">
    <source>
        <dbReference type="EMBL" id="JAD17495.1"/>
    </source>
</evidence>